<dbReference type="GO" id="GO:0006813">
    <property type="term" value="P:potassium ion transport"/>
    <property type="evidence" value="ECO:0007669"/>
    <property type="project" value="UniProtKB-KW"/>
</dbReference>
<keyword evidence="4" id="KW-1003">Cell membrane</keyword>
<keyword evidence="5" id="KW-0633">Potassium transport</keyword>
<evidence type="ECO:0000259" key="11">
    <source>
        <dbReference type="PROSITE" id="PS51202"/>
    </source>
</evidence>
<feature type="transmembrane region" description="Helical" evidence="10">
    <location>
        <begin position="277"/>
        <end position="297"/>
    </location>
</feature>
<evidence type="ECO:0000256" key="9">
    <source>
        <dbReference type="ARBA" id="ARBA00023136"/>
    </source>
</evidence>
<dbReference type="Gene3D" id="3.30.70.1450">
    <property type="entry name" value="Regulator of K+ conductance, C-terminal domain"/>
    <property type="match status" value="1"/>
</dbReference>
<evidence type="ECO:0000256" key="5">
    <source>
        <dbReference type="ARBA" id="ARBA00022538"/>
    </source>
</evidence>
<comment type="subcellular location">
    <subcellularLocation>
        <location evidence="1">Cell membrane</location>
        <topology evidence="1">Multi-pass membrane protein</topology>
    </subcellularLocation>
</comment>
<feature type="transmembrane region" description="Helical" evidence="10">
    <location>
        <begin position="372"/>
        <end position="391"/>
    </location>
</feature>
<proteinExistence type="predicted"/>
<dbReference type="InterPro" id="IPR036721">
    <property type="entry name" value="RCK_C_sf"/>
</dbReference>
<feature type="transmembrane region" description="Helical" evidence="10">
    <location>
        <begin position="342"/>
        <end position="360"/>
    </location>
</feature>
<dbReference type="GO" id="GO:0008324">
    <property type="term" value="F:monoatomic cation transmembrane transporter activity"/>
    <property type="evidence" value="ECO:0007669"/>
    <property type="project" value="InterPro"/>
</dbReference>
<feature type="domain" description="RCK C-terminal" evidence="11">
    <location>
        <begin position="410"/>
        <end position="491"/>
    </location>
</feature>
<dbReference type="Pfam" id="PF02080">
    <property type="entry name" value="TrkA_C"/>
    <property type="match status" value="1"/>
</dbReference>
<dbReference type="InterPro" id="IPR038770">
    <property type="entry name" value="Na+/solute_symporter_sf"/>
</dbReference>
<evidence type="ECO:0000256" key="6">
    <source>
        <dbReference type="ARBA" id="ARBA00022692"/>
    </source>
</evidence>
<keyword evidence="7 10" id="KW-1133">Transmembrane helix</keyword>
<dbReference type="SUPFAM" id="SSF116726">
    <property type="entry name" value="TrkA C-terminal domain-like"/>
    <property type="match status" value="1"/>
</dbReference>
<protein>
    <submittedName>
        <fullName evidence="12">Potassium/proton antiporter</fullName>
    </submittedName>
</protein>
<dbReference type="NCBIfam" id="NF003715">
    <property type="entry name" value="PRK05326.1-2"/>
    <property type="match status" value="1"/>
</dbReference>
<feature type="transmembrane region" description="Helical" evidence="10">
    <location>
        <begin position="59"/>
        <end position="76"/>
    </location>
</feature>
<evidence type="ECO:0000256" key="4">
    <source>
        <dbReference type="ARBA" id="ARBA00022475"/>
    </source>
</evidence>
<evidence type="ECO:0000256" key="1">
    <source>
        <dbReference type="ARBA" id="ARBA00004651"/>
    </source>
</evidence>
<evidence type="ECO:0000256" key="2">
    <source>
        <dbReference type="ARBA" id="ARBA00022448"/>
    </source>
</evidence>
<evidence type="ECO:0000313" key="13">
    <source>
        <dbReference type="Proteomes" id="UP000886851"/>
    </source>
</evidence>
<comment type="caution">
    <text evidence="12">The sequence shown here is derived from an EMBL/GenBank/DDBJ whole genome shotgun (WGS) entry which is preliminary data.</text>
</comment>
<name>A0A9D1ZJU0_9BACE</name>
<dbReference type="GO" id="GO:1902600">
    <property type="term" value="P:proton transmembrane transport"/>
    <property type="evidence" value="ECO:0007669"/>
    <property type="project" value="InterPro"/>
</dbReference>
<keyword evidence="8" id="KW-0406">Ion transport</keyword>
<keyword evidence="6 10" id="KW-0812">Transmembrane</keyword>
<evidence type="ECO:0000256" key="3">
    <source>
        <dbReference type="ARBA" id="ARBA00022449"/>
    </source>
</evidence>
<sequence>MHISLEIGLLVGSLLIFGSILISKTGYRFGIPTLLMFLVAGMLFGTDGLGIQFDNATQAQYIGTIALSIILFSGGMDTKLGEIRPVALPGIMLSTVGVLLTTALTGLFIYFISGWQHTEIGFSLLGSLLLAATMSSTDSASVFNILRTQRINLRHNLRPMLELESGSNDPMAYLLTIILIQCIQSGDLSAGDIATSLVLQFAVGGAAGFLLGKATVWLVNRINLKNEELYPVLIISFVFIIYCATFLLKGNGYLAVYLAGLVIGNSRLIHKKETGTFLNGMTWLLQVVMFLVLGLLVNPHEMLGVTVTAVLVGLFMMLVARPVSVWASLLPFGRKISGKSKLFISWVGLRGAAPILFATYPVVSNVPGGEQIFNIVFFVTLISLVAQGMSLPWTARKLNLCDPVPEKPDFFGIEFPDTMDSSLHEMRCTKKMLARHGDHIRDIPFPKGVLVMLVKRDDRFLVPNGDLQLQPDDILLIVAQDGAEPPSCDNK</sequence>
<feature type="transmembrane region" description="Helical" evidence="10">
    <location>
        <begin position="303"/>
        <end position="330"/>
    </location>
</feature>
<evidence type="ECO:0000313" key="12">
    <source>
        <dbReference type="EMBL" id="HIY89056.1"/>
    </source>
</evidence>
<dbReference type="EMBL" id="DXCV01000065">
    <property type="protein sequence ID" value="HIY89056.1"/>
    <property type="molecule type" value="Genomic_DNA"/>
</dbReference>
<dbReference type="PANTHER" id="PTHR32507">
    <property type="entry name" value="NA(+)/H(+) ANTIPORTER 1"/>
    <property type="match status" value="1"/>
</dbReference>
<feature type="transmembrane region" description="Helical" evidence="10">
    <location>
        <begin position="6"/>
        <end position="22"/>
    </location>
</feature>
<keyword evidence="9 10" id="KW-0472">Membrane</keyword>
<accession>A0A9D1ZJU0</accession>
<dbReference type="GO" id="GO:0005886">
    <property type="term" value="C:plasma membrane"/>
    <property type="evidence" value="ECO:0007669"/>
    <property type="project" value="UniProtKB-SubCell"/>
</dbReference>
<feature type="transmembrane region" description="Helical" evidence="10">
    <location>
        <begin position="34"/>
        <end position="53"/>
    </location>
</feature>
<dbReference type="Pfam" id="PF00999">
    <property type="entry name" value="Na_H_Exchanger"/>
    <property type="match status" value="1"/>
</dbReference>
<dbReference type="InterPro" id="IPR006037">
    <property type="entry name" value="RCK_C"/>
</dbReference>
<feature type="transmembrane region" description="Helical" evidence="10">
    <location>
        <begin position="230"/>
        <end position="248"/>
    </location>
</feature>
<keyword evidence="2" id="KW-0813">Transport</keyword>
<dbReference type="GO" id="GO:0015297">
    <property type="term" value="F:antiporter activity"/>
    <property type="evidence" value="ECO:0007669"/>
    <property type="project" value="UniProtKB-KW"/>
</dbReference>
<evidence type="ECO:0000256" key="8">
    <source>
        <dbReference type="ARBA" id="ARBA00023065"/>
    </source>
</evidence>
<reference evidence="12" key="1">
    <citation type="journal article" date="2021" name="PeerJ">
        <title>Extensive microbial diversity within the chicken gut microbiome revealed by metagenomics and culture.</title>
        <authorList>
            <person name="Gilroy R."/>
            <person name="Ravi A."/>
            <person name="Getino M."/>
            <person name="Pursley I."/>
            <person name="Horton D.L."/>
            <person name="Alikhan N.F."/>
            <person name="Baker D."/>
            <person name="Gharbi K."/>
            <person name="Hall N."/>
            <person name="Watson M."/>
            <person name="Adriaenssens E.M."/>
            <person name="Foster-Nyarko E."/>
            <person name="Jarju S."/>
            <person name="Secka A."/>
            <person name="Antonio M."/>
            <person name="Oren A."/>
            <person name="Chaudhuri R.R."/>
            <person name="La Ragione R."/>
            <person name="Hildebrand F."/>
            <person name="Pallen M.J."/>
        </authorList>
    </citation>
    <scope>NUCLEOTIDE SEQUENCE</scope>
    <source>
        <strain evidence="12">Gambia2-208</strain>
    </source>
</reference>
<evidence type="ECO:0000256" key="10">
    <source>
        <dbReference type="SAM" id="Phobius"/>
    </source>
</evidence>
<gene>
    <name evidence="12" type="ORF">H9824_10190</name>
</gene>
<keyword evidence="5" id="KW-0630">Potassium</keyword>
<dbReference type="InterPro" id="IPR006153">
    <property type="entry name" value="Cation/H_exchanger_TM"/>
</dbReference>
<dbReference type="AlphaFoldDB" id="A0A9D1ZJU0"/>
<feature type="transmembrane region" description="Helical" evidence="10">
    <location>
        <begin position="88"/>
        <end position="112"/>
    </location>
</feature>
<feature type="transmembrane region" description="Helical" evidence="10">
    <location>
        <begin position="198"/>
        <end position="218"/>
    </location>
</feature>
<keyword evidence="3" id="KW-0050">Antiport</keyword>
<dbReference type="NCBIfam" id="NF003716">
    <property type="entry name" value="PRK05326.1-3"/>
    <property type="match status" value="1"/>
</dbReference>
<dbReference type="PROSITE" id="PS51202">
    <property type="entry name" value="RCK_C"/>
    <property type="match status" value="1"/>
</dbReference>
<organism evidence="12 13">
    <name type="scientific">Candidatus Bacteroides pullicola</name>
    <dbReference type="NCBI Taxonomy" id="2838475"/>
    <lineage>
        <taxon>Bacteria</taxon>
        <taxon>Pseudomonadati</taxon>
        <taxon>Bacteroidota</taxon>
        <taxon>Bacteroidia</taxon>
        <taxon>Bacteroidales</taxon>
        <taxon>Bacteroidaceae</taxon>
        <taxon>Bacteroides</taxon>
    </lineage>
</organism>
<dbReference type="PANTHER" id="PTHR32507:SF7">
    <property type="entry name" value="K(+)_H(+) ANTIPORTER NHAP2"/>
    <property type="match status" value="1"/>
</dbReference>
<dbReference type="Proteomes" id="UP000886851">
    <property type="component" value="Unassembled WGS sequence"/>
</dbReference>
<feature type="transmembrane region" description="Helical" evidence="10">
    <location>
        <begin position="124"/>
        <end position="146"/>
    </location>
</feature>
<reference evidence="12" key="2">
    <citation type="submission" date="2021-04" db="EMBL/GenBank/DDBJ databases">
        <authorList>
            <person name="Gilroy R."/>
        </authorList>
    </citation>
    <scope>NUCLEOTIDE SEQUENCE</scope>
    <source>
        <strain evidence="12">Gambia2-208</strain>
    </source>
</reference>
<dbReference type="Gene3D" id="1.20.1530.20">
    <property type="match status" value="1"/>
</dbReference>
<evidence type="ECO:0000256" key="7">
    <source>
        <dbReference type="ARBA" id="ARBA00022989"/>
    </source>
</evidence>